<name>A0A8X6QNG6_NEPPI</name>
<organism evidence="1 2">
    <name type="scientific">Nephila pilipes</name>
    <name type="common">Giant wood spider</name>
    <name type="synonym">Nephila maculata</name>
    <dbReference type="NCBI Taxonomy" id="299642"/>
    <lineage>
        <taxon>Eukaryota</taxon>
        <taxon>Metazoa</taxon>
        <taxon>Ecdysozoa</taxon>
        <taxon>Arthropoda</taxon>
        <taxon>Chelicerata</taxon>
        <taxon>Arachnida</taxon>
        <taxon>Araneae</taxon>
        <taxon>Araneomorphae</taxon>
        <taxon>Entelegynae</taxon>
        <taxon>Araneoidea</taxon>
        <taxon>Nephilidae</taxon>
        <taxon>Nephila</taxon>
    </lineage>
</organism>
<dbReference type="EMBL" id="BMAW01129013">
    <property type="protein sequence ID" value="GFU28460.1"/>
    <property type="molecule type" value="Genomic_DNA"/>
</dbReference>
<evidence type="ECO:0000313" key="2">
    <source>
        <dbReference type="Proteomes" id="UP000887013"/>
    </source>
</evidence>
<dbReference type="OrthoDB" id="10430516at2759"/>
<accession>A0A8X6QNG6</accession>
<protein>
    <submittedName>
        <fullName evidence="1">Uncharacterized protein</fullName>
    </submittedName>
</protein>
<dbReference type="AlphaFoldDB" id="A0A8X6QNG6"/>
<keyword evidence="2" id="KW-1185">Reference proteome</keyword>
<sequence length="101" mass="11478">MYPWKGKEIVSCLCVSNPQIIFDENFKINGLKLERYKSLESLANHLRKIDNMAGKANAARKGLQFLRIGHSSKPLNFRIVVMGAVDVGKTGKDQLNIWQEF</sequence>
<reference evidence="1" key="1">
    <citation type="submission" date="2020-08" db="EMBL/GenBank/DDBJ databases">
        <title>Multicomponent nature underlies the extraordinary mechanical properties of spider dragline silk.</title>
        <authorList>
            <person name="Kono N."/>
            <person name="Nakamura H."/>
            <person name="Mori M."/>
            <person name="Yoshida Y."/>
            <person name="Ohtoshi R."/>
            <person name="Malay A.D."/>
            <person name="Moran D.A.P."/>
            <person name="Tomita M."/>
            <person name="Numata K."/>
            <person name="Arakawa K."/>
        </authorList>
    </citation>
    <scope>NUCLEOTIDE SEQUENCE</scope>
</reference>
<gene>
    <name evidence="1" type="primary">AVEN_92614_1</name>
    <name evidence="1" type="ORF">NPIL_275341</name>
</gene>
<dbReference type="Proteomes" id="UP000887013">
    <property type="component" value="Unassembled WGS sequence"/>
</dbReference>
<evidence type="ECO:0000313" key="1">
    <source>
        <dbReference type="EMBL" id="GFU28460.1"/>
    </source>
</evidence>
<proteinExistence type="predicted"/>
<comment type="caution">
    <text evidence="1">The sequence shown here is derived from an EMBL/GenBank/DDBJ whole genome shotgun (WGS) entry which is preliminary data.</text>
</comment>